<dbReference type="HAMAP" id="MF_00107">
    <property type="entry name" value="IspF"/>
    <property type="match status" value="1"/>
</dbReference>
<organism evidence="11 12">
    <name type="scientific">Theileria equi strain WA</name>
    <dbReference type="NCBI Taxonomy" id="1537102"/>
    <lineage>
        <taxon>Eukaryota</taxon>
        <taxon>Sar</taxon>
        <taxon>Alveolata</taxon>
        <taxon>Apicomplexa</taxon>
        <taxon>Aconoidasida</taxon>
        <taxon>Piroplasmida</taxon>
        <taxon>Theileriidae</taxon>
        <taxon>Theileria</taxon>
    </lineage>
</organism>
<dbReference type="GeneID" id="15804522"/>
<evidence type="ECO:0000256" key="2">
    <source>
        <dbReference type="ARBA" id="ARBA00001968"/>
    </source>
</evidence>
<evidence type="ECO:0000256" key="1">
    <source>
        <dbReference type="ARBA" id="ARBA00000200"/>
    </source>
</evidence>
<feature type="signal peptide" evidence="9">
    <location>
        <begin position="1"/>
        <end position="22"/>
    </location>
</feature>
<dbReference type="InterPro" id="IPR020555">
    <property type="entry name" value="MECDP_synthase_CS"/>
</dbReference>
<dbReference type="AlphaFoldDB" id="L1LBS4"/>
<dbReference type="GO" id="GO:0019288">
    <property type="term" value="P:isopentenyl diphosphate biosynthetic process, methylerythritol 4-phosphate pathway"/>
    <property type="evidence" value="ECO:0007669"/>
    <property type="project" value="UniProtKB-UniPathway"/>
</dbReference>
<evidence type="ECO:0000313" key="12">
    <source>
        <dbReference type="Proteomes" id="UP000031512"/>
    </source>
</evidence>
<feature type="domain" description="2-C-methyl-D-erythritol 2,4-cyclodiphosphate synthase" evidence="10">
    <location>
        <begin position="87"/>
        <end position="243"/>
    </location>
</feature>
<dbReference type="EMBL" id="ACOU01000004">
    <property type="protein sequence ID" value="EKX72887.1"/>
    <property type="molecule type" value="Genomic_DNA"/>
</dbReference>
<dbReference type="UniPathway" id="UPA00056">
    <property type="reaction ID" value="UER00095"/>
</dbReference>
<evidence type="ECO:0000256" key="8">
    <source>
        <dbReference type="RuleBase" id="RU004395"/>
    </source>
</evidence>
<keyword evidence="5" id="KW-0479">Metal-binding</keyword>
<protein>
    <recommendedName>
        <fullName evidence="4 8">2-C-methyl-D-erythritol 2,4-cyclodiphosphate synthase</fullName>
        <ecNumber evidence="4 8">4.6.1.12</ecNumber>
    </recommendedName>
</protein>
<dbReference type="PANTHER" id="PTHR43181:SF1">
    <property type="entry name" value="2-C-METHYL-D-ERYTHRITOL 2,4-CYCLODIPHOSPHATE SYNTHASE, CHLOROPLASTIC"/>
    <property type="match status" value="1"/>
</dbReference>
<sequence>MPNFSYCIALILISGCLLLVEAFRIDNLGPSKARLIRTPIGTFSSSDLLSQSGTHYSVNERYRIYSTGILANSGYSQGRGNGPFTTRVGFGYDLHRLVKDGADGKTLIIGGVKIPDSEFLVVGHSDGDVLLHSVSDAILGALGKGDIGDYFPDNNAEYKDYDSSKILALALEMASELNYRIQNIDTCLILERPKLGPFKDKIKQNLQELVGKHVCINVKAKTNEKLDSLGENKAIACHSVVLLERGG</sequence>
<dbReference type="Proteomes" id="UP000031512">
    <property type="component" value="Unassembled WGS sequence"/>
</dbReference>
<keyword evidence="7 8" id="KW-0456">Lyase</keyword>
<comment type="caution">
    <text evidence="11">The sequence shown here is derived from an EMBL/GenBank/DDBJ whole genome shotgun (WGS) entry which is preliminary data.</text>
</comment>
<dbReference type="GO" id="GO:0046872">
    <property type="term" value="F:metal ion binding"/>
    <property type="evidence" value="ECO:0007669"/>
    <property type="project" value="UniProtKB-KW"/>
</dbReference>
<keyword evidence="9" id="KW-0732">Signal</keyword>
<dbReference type="Gene3D" id="3.30.1330.50">
    <property type="entry name" value="2-C-methyl-D-erythritol 2,4-cyclodiphosphate synthase"/>
    <property type="match status" value="1"/>
</dbReference>
<dbReference type="KEGG" id="beq:BEWA_014460"/>
<comment type="pathway">
    <text evidence="3">Isoprenoid biosynthesis; isopentenyl diphosphate biosynthesis via DXP pathway; isopentenyl diphosphate from 1-deoxy-D-xylulose 5-phosphate: step 4/6.</text>
</comment>
<name>L1LBS4_THEEQ</name>
<dbReference type="OrthoDB" id="2015434at2759"/>
<dbReference type="STRING" id="1537102.L1LBS4"/>
<reference evidence="11 12" key="1">
    <citation type="journal article" date="2012" name="BMC Genomics">
        <title>Comparative genomic analysis and phylogenetic position of Theileria equi.</title>
        <authorList>
            <person name="Kappmeyer L.S."/>
            <person name="Thiagarajan M."/>
            <person name="Herndon D.R."/>
            <person name="Ramsay J.D."/>
            <person name="Caler E."/>
            <person name="Djikeng A."/>
            <person name="Gillespie J.J."/>
            <person name="Lau A.O."/>
            <person name="Roalson E.H."/>
            <person name="Silva J.C."/>
            <person name="Silva M.G."/>
            <person name="Suarez C.E."/>
            <person name="Ueti M.W."/>
            <person name="Nene V.M."/>
            <person name="Mealey R.H."/>
            <person name="Knowles D.P."/>
            <person name="Brayton K.A."/>
        </authorList>
    </citation>
    <scope>NUCLEOTIDE SEQUENCE [LARGE SCALE GENOMIC DNA]</scope>
    <source>
        <strain evidence="11 12">WA</strain>
    </source>
</reference>
<dbReference type="EC" id="4.6.1.12" evidence="4 8"/>
<comment type="catalytic activity">
    <reaction evidence="1 8">
        <text>4-CDP-2-C-methyl-D-erythritol 2-phosphate = 2-C-methyl-D-erythritol 2,4-cyclic diphosphate + CMP</text>
        <dbReference type="Rhea" id="RHEA:23864"/>
        <dbReference type="ChEBI" id="CHEBI:57919"/>
        <dbReference type="ChEBI" id="CHEBI:58483"/>
        <dbReference type="ChEBI" id="CHEBI:60377"/>
        <dbReference type="EC" id="4.6.1.12"/>
    </reaction>
</comment>
<evidence type="ECO:0000256" key="3">
    <source>
        <dbReference type="ARBA" id="ARBA00004709"/>
    </source>
</evidence>
<dbReference type="RefSeq" id="XP_004832339.1">
    <property type="nucleotide sequence ID" value="XM_004832282.1"/>
</dbReference>
<evidence type="ECO:0000256" key="4">
    <source>
        <dbReference type="ARBA" id="ARBA00012579"/>
    </source>
</evidence>
<keyword evidence="6 8" id="KW-0414">Isoprene biosynthesis</keyword>
<accession>L1LBS4</accession>
<dbReference type="GO" id="GO:0016114">
    <property type="term" value="P:terpenoid biosynthetic process"/>
    <property type="evidence" value="ECO:0007669"/>
    <property type="project" value="InterPro"/>
</dbReference>
<evidence type="ECO:0000313" key="11">
    <source>
        <dbReference type="EMBL" id="EKX72887.1"/>
    </source>
</evidence>
<evidence type="ECO:0000256" key="5">
    <source>
        <dbReference type="ARBA" id="ARBA00022723"/>
    </source>
</evidence>
<dbReference type="PANTHER" id="PTHR43181">
    <property type="entry name" value="2-C-METHYL-D-ERYTHRITOL 2,4-CYCLODIPHOSPHATE SYNTHASE, CHLOROPLASTIC"/>
    <property type="match status" value="1"/>
</dbReference>
<feature type="chain" id="PRO_5003952265" description="2-C-methyl-D-erythritol 2,4-cyclodiphosphate synthase" evidence="9">
    <location>
        <begin position="23"/>
        <end position="247"/>
    </location>
</feature>
<evidence type="ECO:0000256" key="9">
    <source>
        <dbReference type="SAM" id="SignalP"/>
    </source>
</evidence>
<keyword evidence="12" id="KW-1185">Reference proteome</keyword>
<comment type="similarity">
    <text evidence="8">Belongs to the IspF family.</text>
</comment>
<dbReference type="Pfam" id="PF02542">
    <property type="entry name" value="YgbB"/>
    <property type="match status" value="1"/>
</dbReference>
<evidence type="ECO:0000256" key="7">
    <source>
        <dbReference type="ARBA" id="ARBA00023239"/>
    </source>
</evidence>
<dbReference type="InterPro" id="IPR003526">
    <property type="entry name" value="MECDP_synthase"/>
</dbReference>
<proteinExistence type="inferred from homology"/>
<dbReference type="eggNOG" id="ENOG502QS77">
    <property type="taxonomic scope" value="Eukaryota"/>
</dbReference>
<dbReference type="GO" id="GO:0008685">
    <property type="term" value="F:2-C-methyl-D-erythritol 2,4-cyclodiphosphate synthase activity"/>
    <property type="evidence" value="ECO:0007669"/>
    <property type="project" value="UniProtKB-EC"/>
</dbReference>
<dbReference type="NCBIfam" id="TIGR00151">
    <property type="entry name" value="ispF"/>
    <property type="match status" value="1"/>
</dbReference>
<comment type="cofactor">
    <cofactor evidence="2">
        <name>a divalent metal cation</name>
        <dbReference type="ChEBI" id="CHEBI:60240"/>
    </cofactor>
</comment>
<dbReference type="InterPro" id="IPR036571">
    <property type="entry name" value="MECDP_synthase_sf"/>
</dbReference>
<dbReference type="CDD" id="cd00554">
    <property type="entry name" value="MECDP_synthase"/>
    <property type="match status" value="1"/>
</dbReference>
<gene>
    <name evidence="11" type="ORF">BEWA_014460</name>
</gene>
<evidence type="ECO:0000259" key="10">
    <source>
        <dbReference type="Pfam" id="PF02542"/>
    </source>
</evidence>
<evidence type="ECO:0000256" key="6">
    <source>
        <dbReference type="ARBA" id="ARBA00023229"/>
    </source>
</evidence>
<dbReference type="SUPFAM" id="SSF69765">
    <property type="entry name" value="IpsF-like"/>
    <property type="match status" value="1"/>
</dbReference>
<dbReference type="VEuPathDB" id="PiroplasmaDB:BEWA_014460"/>
<dbReference type="PROSITE" id="PS01350">
    <property type="entry name" value="ISPF"/>
    <property type="match status" value="1"/>
</dbReference>